<dbReference type="AlphaFoldDB" id="A0A7Y2E702"/>
<organism evidence="3 4">
    <name type="scientific">Eiseniibacteriota bacterium</name>
    <dbReference type="NCBI Taxonomy" id="2212470"/>
    <lineage>
        <taxon>Bacteria</taxon>
        <taxon>Candidatus Eiseniibacteriota</taxon>
    </lineage>
</organism>
<feature type="non-terminal residue" evidence="3">
    <location>
        <position position="1"/>
    </location>
</feature>
<dbReference type="GO" id="GO:0006099">
    <property type="term" value="P:tricarboxylic acid cycle"/>
    <property type="evidence" value="ECO:0007669"/>
    <property type="project" value="InterPro"/>
</dbReference>
<dbReference type="PANTHER" id="PTHR30523:SF6">
    <property type="entry name" value="PHOSPHOENOLPYRUVATE CARBOXYLASE"/>
    <property type="match status" value="1"/>
</dbReference>
<proteinExistence type="predicted"/>
<evidence type="ECO:0000256" key="2">
    <source>
        <dbReference type="ARBA" id="ARBA00022419"/>
    </source>
</evidence>
<name>A0A7Y2E702_UNCEI</name>
<dbReference type="GO" id="GO:0015977">
    <property type="term" value="P:carbon fixation"/>
    <property type="evidence" value="ECO:0007669"/>
    <property type="project" value="InterPro"/>
</dbReference>
<dbReference type="GO" id="GO:0008964">
    <property type="term" value="F:phosphoenolpyruvate carboxylase activity"/>
    <property type="evidence" value="ECO:0007669"/>
    <property type="project" value="InterPro"/>
</dbReference>
<dbReference type="InterPro" id="IPR015813">
    <property type="entry name" value="Pyrv/PenolPyrv_kinase-like_dom"/>
</dbReference>
<reference evidence="3 4" key="1">
    <citation type="submission" date="2020-03" db="EMBL/GenBank/DDBJ databases">
        <title>Metabolic flexibility allows generalist bacteria to become dominant in a frequently disturbed ecosystem.</title>
        <authorList>
            <person name="Chen Y.-J."/>
            <person name="Leung P.M."/>
            <person name="Bay S.K."/>
            <person name="Hugenholtz P."/>
            <person name="Kessler A.J."/>
            <person name="Shelley G."/>
            <person name="Waite D.W."/>
            <person name="Cook P.L."/>
            <person name="Greening C."/>
        </authorList>
    </citation>
    <scope>NUCLEOTIDE SEQUENCE [LARGE SCALE GENOMIC DNA]</scope>
    <source>
        <strain evidence="3">SS_bin_28</strain>
    </source>
</reference>
<dbReference type="GO" id="GO:0005829">
    <property type="term" value="C:cytosol"/>
    <property type="evidence" value="ECO:0007669"/>
    <property type="project" value="TreeGrafter"/>
</dbReference>
<dbReference type="EMBL" id="JABDJR010000232">
    <property type="protein sequence ID" value="NNF06326.1"/>
    <property type="molecule type" value="Genomic_DNA"/>
</dbReference>
<accession>A0A7Y2E702</accession>
<comment type="caution">
    <text evidence="3">The sequence shown here is derived from an EMBL/GenBank/DDBJ whole genome shotgun (WGS) entry which is preliminary data.</text>
</comment>
<protein>
    <recommendedName>
        <fullName evidence="2">Phosphoenolpyruvate carboxylase</fullName>
    </recommendedName>
</protein>
<dbReference type="InterPro" id="IPR021135">
    <property type="entry name" value="PEP_COase"/>
</dbReference>
<evidence type="ECO:0000313" key="3">
    <source>
        <dbReference type="EMBL" id="NNF06326.1"/>
    </source>
</evidence>
<dbReference type="Pfam" id="PF00311">
    <property type="entry name" value="PEPcase"/>
    <property type="match status" value="1"/>
</dbReference>
<comment type="function">
    <text evidence="1">Forms oxaloacetate, a four-carbon dicarboxylic acid source for the tricarboxylic acid cycle.</text>
</comment>
<dbReference type="PANTHER" id="PTHR30523">
    <property type="entry name" value="PHOSPHOENOLPYRUVATE CARBOXYLASE"/>
    <property type="match status" value="1"/>
</dbReference>
<dbReference type="Proteomes" id="UP000547674">
    <property type="component" value="Unassembled WGS sequence"/>
</dbReference>
<evidence type="ECO:0000313" key="4">
    <source>
        <dbReference type="Proteomes" id="UP000547674"/>
    </source>
</evidence>
<keyword evidence="3" id="KW-0670">Pyruvate</keyword>
<sequence>LLRAIIKLRNPYVDPMSMIQVDLLRRWRATDRADQALEGALFDTVRGIARGLRNTG</sequence>
<gene>
    <name evidence="3" type="ORF">HKN21_06170</name>
</gene>
<dbReference type="SUPFAM" id="SSF51621">
    <property type="entry name" value="Phosphoenolpyruvate/pyruvate domain"/>
    <property type="match status" value="1"/>
</dbReference>
<evidence type="ECO:0000256" key="1">
    <source>
        <dbReference type="ARBA" id="ARBA00003670"/>
    </source>
</evidence>